<dbReference type="GO" id="GO:0005615">
    <property type="term" value="C:extracellular space"/>
    <property type="evidence" value="ECO:0007669"/>
    <property type="project" value="TreeGrafter"/>
</dbReference>
<dbReference type="PANTHER" id="PTHR11339:SF373">
    <property type="entry name" value="VWFD DOMAIN-CONTAINING PROTEIN"/>
    <property type="match status" value="1"/>
</dbReference>
<evidence type="ECO:0000313" key="6">
    <source>
        <dbReference type="Proteomes" id="UP000648918"/>
    </source>
</evidence>
<feature type="non-terminal residue" evidence="5">
    <location>
        <position position="199"/>
    </location>
</feature>
<organism evidence="5 6">
    <name type="scientific">Halcyon senegalensis</name>
    <dbReference type="NCBI Taxonomy" id="342381"/>
    <lineage>
        <taxon>Eukaryota</taxon>
        <taxon>Metazoa</taxon>
        <taxon>Chordata</taxon>
        <taxon>Craniata</taxon>
        <taxon>Vertebrata</taxon>
        <taxon>Euteleostomi</taxon>
        <taxon>Archelosauria</taxon>
        <taxon>Archosauria</taxon>
        <taxon>Dinosauria</taxon>
        <taxon>Saurischia</taxon>
        <taxon>Theropoda</taxon>
        <taxon>Coelurosauria</taxon>
        <taxon>Aves</taxon>
        <taxon>Neognathae</taxon>
        <taxon>Neoaves</taxon>
        <taxon>Telluraves</taxon>
        <taxon>Coraciimorphae</taxon>
        <taxon>Coraciiformes</taxon>
        <taxon>Alcedinidae</taxon>
        <taxon>Halcyon</taxon>
    </lineage>
</organism>
<dbReference type="AlphaFoldDB" id="A0A851Z6S9"/>
<feature type="region of interest" description="Disordered" evidence="3">
    <location>
        <begin position="174"/>
        <end position="199"/>
    </location>
</feature>
<reference evidence="5" key="1">
    <citation type="submission" date="2019-09" db="EMBL/GenBank/DDBJ databases">
        <title>Bird 10,000 Genomes (B10K) Project - Family phase.</title>
        <authorList>
            <person name="Zhang G."/>
        </authorList>
    </citation>
    <scope>NUCLEOTIDE SEQUENCE</scope>
    <source>
        <strain evidence="5">B10K-DU-024-03</strain>
        <tissue evidence="5">Muscle</tissue>
    </source>
</reference>
<feature type="non-terminal residue" evidence="5">
    <location>
        <position position="1"/>
    </location>
</feature>
<evidence type="ECO:0000256" key="2">
    <source>
        <dbReference type="ARBA" id="ARBA00023180"/>
    </source>
</evidence>
<name>A0A851Z6S9_9AVES</name>
<dbReference type="PROSITE" id="PS51233">
    <property type="entry name" value="VWFD"/>
    <property type="match status" value="1"/>
</dbReference>
<proteinExistence type="predicted"/>
<dbReference type="EMBL" id="WBNJ01001750">
    <property type="protein sequence ID" value="NXD88896.1"/>
    <property type="molecule type" value="Genomic_DNA"/>
</dbReference>
<dbReference type="OrthoDB" id="6236007at2759"/>
<evidence type="ECO:0000256" key="1">
    <source>
        <dbReference type="ARBA" id="ARBA00023157"/>
    </source>
</evidence>
<keyword evidence="6" id="KW-1185">Reference proteome</keyword>
<keyword evidence="2" id="KW-0325">Glycoprotein</keyword>
<gene>
    <name evidence="5" type="primary">Fcgbp_2</name>
    <name evidence="5" type="ORF">HALSEN_R15175</name>
</gene>
<evidence type="ECO:0000313" key="5">
    <source>
        <dbReference type="EMBL" id="NXD88896.1"/>
    </source>
</evidence>
<dbReference type="Pfam" id="PF00094">
    <property type="entry name" value="VWD"/>
    <property type="match status" value="1"/>
</dbReference>
<dbReference type="GO" id="GO:0031012">
    <property type="term" value="C:extracellular matrix"/>
    <property type="evidence" value="ECO:0007669"/>
    <property type="project" value="TreeGrafter"/>
</dbReference>
<dbReference type="PANTHER" id="PTHR11339">
    <property type="entry name" value="EXTRACELLULAR MATRIX GLYCOPROTEIN RELATED"/>
    <property type="match status" value="1"/>
</dbReference>
<keyword evidence="1" id="KW-1015">Disulfide bond</keyword>
<protein>
    <submittedName>
        <fullName evidence="5">FCGBP protein</fullName>
    </submittedName>
</protein>
<feature type="domain" description="VWFD" evidence="4">
    <location>
        <begin position="28"/>
        <end position="199"/>
    </location>
</feature>
<dbReference type="Proteomes" id="UP000648918">
    <property type="component" value="Unassembled WGS sequence"/>
</dbReference>
<comment type="caution">
    <text evidence="5">The sequence shown here is derived from an EMBL/GenBank/DDBJ whole genome shotgun (WGS) entry which is preliminary data.</text>
</comment>
<evidence type="ECO:0000259" key="4">
    <source>
        <dbReference type="PROSITE" id="PS51233"/>
    </source>
</evidence>
<dbReference type="SMART" id="SM00216">
    <property type="entry name" value="VWD"/>
    <property type="match status" value="1"/>
</dbReference>
<dbReference type="InterPro" id="IPR050780">
    <property type="entry name" value="Mucin_vWF_Thrombospondin_sf"/>
</dbReference>
<sequence>FQCRPAGCPFGQRCGLQDGGRSCVVQPGRCTLSPTTRFVTFDGAAGAAGAAGIYVVTSWCDRRRSNWFRLLVDVGEIQERVTVVGLHLFSSGPFVTIKTGEKVWVNGVPTTLPVEISSAVNITESLGTIRVTQSPEFIVELKPTGEVTVTVAQELSEGLCGLCGDYDGDAANDLQGPSGELVEGGEATAEAWRAPDFTH</sequence>
<evidence type="ECO:0000256" key="3">
    <source>
        <dbReference type="SAM" id="MobiDB-lite"/>
    </source>
</evidence>
<dbReference type="InterPro" id="IPR001846">
    <property type="entry name" value="VWF_type-D"/>
</dbReference>
<accession>A0A851Z6S9</accession>